<accession>A0A8S5NBS1</accession>
<organism evidence="1">
    <name type="scientific">Podoviridae sp. ctTZV6</name>
    <dbReference type="NCBI Taxonomy" id="2826556"/>
    <lineage>
        <taxon>Viruses</taxon>
        <taxon>Duplodnaviria</taxon>
        <taxon>Heunggongvirae</taxon>
        <taxon>Uroviricota</taxon>
        <taxon>Caudoviricetes</taxon>
    </lineage>
</organism>
<sequence length="71" mass="8576">MNSKECELSSIYNMKKPEDIPYSLPEGLSVYFYIEFYMQAMHILKNVDYERYNICKQKLQELTILEEELNL</sequence>
<evidence type="ECO:0000313" key="1">
    <source>
        <dbReference type="EMBL" id="DAD92081.1"/>
    </source>
</evidence>
<protein>
    <submittedName>
        <fullName evidence="1">Uncharacterized protein</fullName>
    </submittedName>
</protein>
<dbReference type="EMBL" id="BK015127">
    <property type="protein sequence ID" value="DAD92081.1"/>
    <property type="molecule type" value="Genomic_DNA"/>
</dbReference>
<name>A0A8S5NBS1_9CAUD</name>
<proteinExistence type="predicted"/>
<reference evidence="1" key="1">
    <citation type="journal article" date="2021" name="Proc. Natl. Acad. Sci. U.S.A.">
        <title>A Catalog of Tens of Thousands of Viruses from Human Metagenomes Reveals Hidden Associations with Chronic Diseases.</title>
        <authorList>
            <person name="Tisza M.J."/>
            <person name="Buck C.B."/>
        </authorList>
    </citation>
    <scope>NUCLEOTIDE SEQUENCE</scope>
    <source>
        <strain evidence="1">CtTZV6</strain>
    </source>
</reference>